<dbReference type="NCBIfam" id="TIGR01439">
    <property type="entry name" value="lp_hng_hel_AbrB"/>
    <property type="match status" value="1"/>
</dbReference>
<accession>A0ABU9LNK0</accession>
<reference evidence="3 4" key="1">
    <citation type="submission" date="2024-04" db="EMBL/GenBank/DDBJ databases">
        <authorList>
            <person name="Wu Y.S."/>
            <person name="Zhang L."/>
        </authorList>
    </citation>
    <scope>NUCLEOTIDE SEQUENCE [LARGE SCALE GENOMIC DNA]</scope>
    <source>
        <strain evidence="3 4">KG-01</strain>
    </source>
</reference>
<dbReference type="InterPro" id="IPR007159">
    <property type="entry name" value="SpoVT-AbrB_dom"/>
</dbReference>
<dbReference type="SUPFAM" id="SSF89447">
    <property type="entry name" value="AbrB/MazE/MraZ-like"/>
    <property type="match status" value="1"/>
</dbReference>
<evidence type="ECO:0000259" key="2">
    <source>
        <dbReference type="PROSITE" id="PS51740"/>
    </source>
</evidence>
<dbReference type="PROSITE" id="PS51740">
    <property type="entry name" value="SPOVT_ABRB"/>
    <property type="match status" value="1"/>
</dbReference>
<comment type="caution">
    <text evidence="3">The sequence shown here is derived from an EMBL/GenBank/DDBJ whole genome shotgun (WGS) entry which is preliminary data.</text>
</comment>
<protein>
    <submittedName>
        <fullName evidence="3">AbrB/MazE/SpoVT family DNA-binding domain-containing protein</fullName>
    </submittedName>
</protein>
<dbReference type="RefSeq" id="WP_068456783.1">
    <property type="nucleotide sequence ID" value="NZ_BJOB01000028.1"/>
</dbReference>
<dbReference type="InterPro" id="IPR040678">
    <property type="entry name" value="AbrB_C"/>
</dbReference>
<dbReference type="Pfam" id="PF18277">
    <property type="entry name" value="AbrB_C"/>
    <property type="match status" value="1"/>
</dbReference>
<dbReference type="Gene3D" id="2.10.260.10">
    <property type="match status" value="1"/>
</dbReference>
<dbReference type="InterPro" id="IPR052731">
    <property type="entry name" value="B_subtilis_Trans_State_Reg"/>
</dbReference>
<keyword evidence="4" id="KW-1185">Reference proteome</keyword>
<dbReference type="Pfam" id="PF04014">
    <property type="entry name" value="MazE_antitoxin"/>
    <property type="match status" value="1"/>
</dbReference>
<dbReference type="EMBL" id="JBCEWA010000014">
    <property type="protein sequence ID" value="MEL5989547.1"/>
    <property type="molecule type" value="Genomic_DNA"/>
</dbReference>
<evidence type="ECO:0000313" key="4">
    <source>
        <dbReference type="Proteomes" id="UP001398420"/>
    </source>
</evidence>
<name>A0ABU9LNK0_9BACL</name>
<dbReference type="GO" id="GO:0003677">
    <property type="term" value="F:DNA binding"/>
    <property type="evidence" value="ECO:0007669"/>
    <property type="project" value="UniProtKB-KW"/>
</dbReference>
<dbReference type="Proteomes" id="UP001398420">
    <property type="component" value="Unassembled WGS sequence"/>
</dbReference>
<dbReference type="InterPro" id="IPR037914">
    <property type="entry name" value="SpoVT-AbrB_sf"/>
</dbReference>
<sequence length="92" mass="10233">MKSTGIVRKVDELGRVVIPIELRRTLGIAEKDALEIYVDDDKIILKKYMPNMTCMVTGEVSDDNFRLAGGNLILSPEGAQILVKEIQSKISK</sequence>
<evidence type="ECO:0000256" key="1">
    <source>
        <dbReference type="PROSITE-ProRule" id="PRU01076"/>
    </source>
</evidence>
<dbReference type="SMART" id="SM00966">
    <property type="entry name" value="SpoVT_AbrB"/>
    <property type="match status" value="1"/>
</dbReference>
<evidence type="ECO:0000313" key="3">
    <source>
        <dbReference type="EMBL" id="MEL5989547.1"/>
    </source>
</evidence>
<organism evidence="3 4">
    <name type="scientific">Kurthia gibsonii</name>
    <dbReference type="NCBI Taxonomy" id="33946"/>
    <lineage>
        <taxon>Bacteria</taxon>
        <taxon>Bacillati</taxon>
        <taxon>Bacillota</taxon>
        <taxon>Bacilli</taxon>
        <taxon>Bacillales</taxon>
        <taxon>Caryophanaceae</taxon>
        <taxon>Kurthia</taxon>
    </lineage>
</organism>
<keyword evidence="1 3" id="KW-0238">DNA-binding</keyword>
<dbReference type="PANTHER" id="PTHR36432">
    <property type="match status" value="1"/>
</dbReference>
<proteinExistence type="predicted"/>
<gene>
    <name evidence="3" type="ORF">AAF454_14155</name>
</gene>
<feature type="domain" description="SpoVT-AbrB" evidence="2">
    <location>
        <begin position="5"/>
        <end position="50"/>
    </location>
</feature>
<dbReference type="PANTHER" id="PTHR36432:SF4">
    <property type="entry name" value="TRANSITION STATE REGULATOR ABH-RELATED"/>
    <property type="match status" value="1"/>
</dbReference>
<dbReference type="GeneID" id="97821754"/>